<evidence type="ECO:0000313" key="8">
    <source>
        <dbReference type="Proteomes" id="UP000290218"/>
    </source>
</evidence>
<evidence type="ECO:0000256" key="4">
    <source>
        <dbReference type="ARBA" id="ARBA00023004"/>
    </source>
</evidence>
<dbReference type="Gene3D" id="1.10.490.10">
    <property type="entry name" value="Globins"/>
    <property type="match status" value="1"/>
</dbReference>
<dbReference type="OrthoDB" id="9801223at2"/>
<accession>A0A4Q1C7I2</accession>
<feature type="domain" description="Globin" evidence="6">
    <location>
        <begin position="1"/>
        <end position="134"/>
    </location>
</feature>
<dbReference type="GO" id="GO:0008941">
    <property type="term" value="F:nitric oxide dioxygenase NAD(P)H activity"/>
    <property type="evidence" value="ECO:0007669"/>
    <property type="project" value="TreeGrafter"/>
</dbReference>
<dbReference type="InterPro" id="IPR000971">
    <property type="entry name" value="Globin"/>
</dbReference>
<dbReference type="GO" id="GO:0005344">
    <property type="term" value="F:oxygen carrier activity"/>
    <property type="evidence" value="ECO:0007669"/>
    <property type="project" value="UniProtKB-KW"/>
</dbReference>
<evidence type="ECO:0000256" key="2">
    <source>
        <dbReference type="ARBA" id="ARBA00022621"/>
    </source>
</evidence>
<dbReference type="InterPro" id="IPR009050">
    <property type="entry name" value="Globin-like_sf"/>
</dbReference>
<gene>
    <name evidence="7" type="ORF">ESB00_02440</name>
</gene>
<reference evidence="7 8" key="1">
    <citation type="submission" date="2019-01" db="EMBL/GenBank/DDBJ databases">
        <title>Lacunisphaera sp. strain TWA-58.</title>
        <authorList>
            <person name="Chen W.-M."/>
        </authorList>
    </citation>
    <scope>NUCLEOTIDE SEQUENCE [LARGE SCALE GENOMIC DNA]</scope>
    <source>
        <strain evidence="7 8">TWA-58</strain>
    </source>
</reference>
<evidence type="ECO:0000256" key="3">
    <source>
        <dbReference type="ARBA" id="ARBA00022723"/>
    </source>
</evidence>
<evidence type="ECO:0000256" key="5">
    <source>
        <dbReference type="RuleBase" id="RU000356"/>
    </source>
</evidence>
<keyword evidence="4" id="KW-0408">Iron</keyword>
<dbReference type="PROSITE" id="PS01033">
    <property type="entry name" value="GLOBIN"/>
    <property type="match status" value="1"/>
</dbReference>
<evidence type="ECO:0000313" key="7">
    <source>
        <dbReference type="EMBL" id="RXK54776.1"/>
    </source>
</evidence>
<keyword evidence="1 5" id="KW-0349">Heme</keyword>
<dbReference type="GO" id="GO:0071500">
    <property type="term" value="P:cellular response to nitrosative stress"/>
    <property type="evidence" value="ECO:0007669"/>
    <property type="project" value="TreeGrafter"/>
</dbReference>
<dbReference type="InterPro" id="IPR012292">
    <property type="entry name" value="Globin/Proto"/>
</dbReference>
<sequence length="144" mass="15896">MTTAEITLVQDSFRKVAPIADQAASLFYARLFELDPALRHLFHSDMADQGRKLMQMLGLAVAGLNRLDDLVPAVRQLGLRHAGYRVRDEHYETVGEALLWTLGRGLGAAFTADMQAAWAKAYWTLAETMKAGARDGAAQQHRVA</sequence>
<comment type="similarity">
    <text evidence="5">Belongs to the globin family.</text>
</comment>
<dbReference type="GO" id="GO:0019825">
    <property type="term" value="F:oxygen binding"/>
    <property type="evidence" value="ECO:0007669"/>
    <property type="project" value="InterPro"/>
</dbReference>
<dbReference type="AlphaFoldDB" id="A0A4Q1C7I2"/>
<dbReference type="PANTHER" id="PTHR43396:SF3">
    <property type="entry name" value="FLAVOHEMOPROTEIN"/>
    <property type="match status" value="1"/>
</dbReference>
<dbReference type="GO" id="GO:0071949">
    <property type="term" value="F:FAD binding"/>
    <property type="evidence" value="ECO:0007669"/>
    <property type="project" value="TreeGrafter"/>
</dbReference>
<dbReference type="CDD" id="cd12131">
    <property type="entry name" value="HGbI-like"/>
    <property type="match status" value="1"/>
</dbReference>
<evidence type="ECO:0000256" key="1">
    <source>
        <dbReference type="ARBA" id="ARBA00022617"/>
    </source>
</evidence>
<dbReference type="SUPFAM" id="SSF46458">
    <property type="entry name" value="Globin-like"/>
    <property type="match status" value="1"/>
</dbReference>
<keyword evidence="8" id="KW-1185">Reference proteome</keyword>
<organism evidence="7 8">
    <name type="scientific">Oleiharenicola lentus</name>
    <dbReference type="NCBI Taxonomy" id="2508720"/>
    <lineage>
        <taxon>Bacteria</taxon>
        <taxon>Pseudomonadati</taxon>
        <taxon>Verrucomicrobiota</taxon>
        <taxon>Opitutia</taxon>
        <taxon>Opitutales</taxon>
        <taxon>Opitutaceae</taxon>
        <taxon>Oleiharenicola</taxon>
    </lineage>
</organism>
<protein>
    <submittedName>
        <fullName evidence="7">Hemin receptor</fullName>
    </submittedName>
</protein>
<keyword evidence="2 5" id="KW-0561">Oxygen transport</keyword>
<name>A0A4Q1C7I2_9BACT</name>
<dbReference type="GO" id="GO:0020037">
    <property type="term" value="F:heme binding"/>
    <property type="evidence" value="ECO:0007669"/>
    <property type="project" value="InterPro"/>
</dbReference>
<dbReference type="Proteomes" id="UP000290218">
    <property type="component" value="Unassembled WGS sequence"/>
</dbReference>
<dbReference type="PRINTS" id="PR01907">
    <property type="entry name" value="WORMGLOBIN"/>
</dbReference>
<dbReference type="RefSeq" id="WP_129046139.1">
    <property type="nucleotide sequence ID" value="NZ_SDHX01000001.1"/>
</dbReference>
<dbReference type="PANTHER" id="PTHR43396">
    <property type="entry name" value="FLAVOHEMOPROTEIN"/>
    <property type="match status" value="1"/>
</dbReference>
<comment type="caution">
    <text evidence="7">The sequence shown here is derived from an EMBL/GenBank/DDBJ whole genome shotgun (WGS) entry which is preliminary data.</text>
</comment>
<keyword evidence="5" id="KW-0813">Transport</keyword>
<dbReference type="GO" id="GO:0046210">
    <property type="term" value="P:nitric oxide catabolic process"/>
    <property type="evidence" value="ECO:0007669"/>
    <property type="project" value="TreeGrafter"/>
</dbReference>
<proteinExistence type="inferred from homology"/>
<dbReference type="EMBL" id="SDHX01000001">
    <property type="protein sequence ID" value="RXK54776.1"/>
    <property type="molecule type" value="Genomic_DNA"/>
</dbReference>
<dbReference type="GO" id="GO:0046872">
    <property type="term" value="F:metal ion binding"/>
    <property type="evidence" value="ECO:0007669"/>
    <property type="project" value="UniProtKB-KW"/>
</dbReference>
<keyword evidence="3" id="KW-0479">Metal-binding</keyword>
<keyword evidence="7" id="KW-0675">Receptor</keyword>
<dbReference type="Pfam" id="PF00042">
    <property type="entry name" value="Globin"/>
    <property type="match status" value="1"/>
</dbReference>
<evidence type="ECO:0000259" key="6">
    <source>
        <dbReference type="PROSITE" id="PS01033"/>
    </source>
</evidence>